<keyword evidence="4" id="KW-1185">Reference proteome</keyword>
<sequence length="531" mass="60481">MNGTTHLKGFKDDTWINGIGDLFRKKDSKQWGINLSIYPSKDNGPDAIILSNAPILIRKHIINPTKDYYRKDFEKTIKISTTSNWQVDKLENCPALERRLPKELGQYCFVFQLTDGTRVYLPQFELARALFFHNAYLARSSVVHDLLSNEFSLEQDGDKTIINVLETFSGNWELFNDYGYRRLIAWLLMDKDARPSYESIGNYQLNDGYDVGQYRRWAFRFNPPALKGAKLKLKGHFDLKTNTLFVYEISSILNIPTNLPEYIEFFSPKFYSQVNGQGRAARTGADRPPNHDIDETAEGSRDNKPVMISENTTEFEFDRAVQTSKVSKKRKSVGRGKKDAEEPSEASSDVSTEEQGPNGDLPSAEWDNLKEQTDDAHLYLDKFTSYFAMLDLLEKKHGCEVVKYPLRKLPAIGKCKRHILETDGNPRCLSVTHITVETTGYYLLEVDTSDSSKALSTKVIRASAIGDIESHLYEIEKQLLKASLSWPKEHLDKLVGAGNHSWIPHQKSNKAGALTPEDIEKWASRIYVSIV</sequence>
<protein>
    <submittedName>
        <fullName evidence="3">Tn7-like element transposition protein TnsE</fullName>
    </submittedName>
</protein>
<dbReference type="Proteomes" id="UP001159075">
    <property type="component" value="Unassembled WGS sequence"/>
</dbReference>
<feature type="compositionally biased region" description="Basic and acidic residues" evidence="1">
    <location>
        <begin position="284"/>
        <end position="304"/>
    </location>
</feature>
<feature type="region of interest" description="Disordered" evidence="1">
    <location>
        <begin position="326"/>
        <end position="366"/>
    </location>
</feature>
<comment type="caution">
    <text evidence="3">The sequence shown here is derived from an EMBL/GenBank/DDBJ whole genome shotgun (WGS) entry which is preliminary data.</text>
</comment>
<accession>A0ABT6UHM3</accession>
<name>A0ABT6UHM3_9GAMM</name>
<dbReference type="Pfam" id="PF18623">
    <property type="entry name" value="TnsE_C"/>
    <property type="match status" value="1"/>
</dbReference>
<reference evidence="3 4" key="1">
    <citation type="submission" date="2022-09" db="EMBL/GenBank/DDBJ databases">
        <title>The outer-membrane cytochrome OmcA is essential for infection of Shewanella oneidensis by a zebrafish-associated bacteriophage.</title>
        <authorList>
            <person name="Grenfell A.W."/>
            <person name="Intile P."/>
            <person name="Mcfarlane J."/>
            <person name="Leung D."/>
            <person name="Abdalla K."/>
            <person name="Wold M."/>
            <person name="Kees E."/>
            <person name="Gralnick J."/>
        </authorList>
    </citation>
    <scope>NUCLEOTIDE SEQUENCE [LARGE SCALE GENOMIC DNA]</scope>
    <source>
        <strain evidence="3 4">NF-5</strain>
    </source>
</reference>
<proteinExistence type="predicted"/>
<organism evidence="3 4">
    <name type="scientific">Shewanella xiamenensis</name>
    <dbReference type="NCBI Taxonomy" id="332186"/>
    <lineage>
        <taxon>Bacteria</taxon>
        <taxon>Pseudomonadati</taxon>
        <taxon>Pseudomonadota</taxon>
        <taxon>Gammaproteobacteria</taxon>
        <taxon>Alteromonadales</taxon>
        <taxon>Shewanellaceae</taxon>
        <taxon>Shewanella</taxon>
    </lineage>
</organism>
<evidence type="ECO:0000313" key="4">
    <source>
        <dbReference type="Proteomes" id="UP001159075"/>
    </source>
</evidence>
<feature type="domain" description="TnsE C-terminal" evidence="2">
    <location>
        <begin position="382"/>
        <end position="526"/>
    </location>
</feature>
<evidence type="ECO:0000313" key="3">
    <source>
        <dbReference type="EMBL" id="MDI5833245.1"/>
    </source>
</evidence>
<dbReference type="EMBL" id="JAOTLW010000019">
    <property type="protein sequence ID" value="MDI5833245.1"/>
    <property type="molecule type" value="Genomic_DNA"/>
</dbReference>
<evidence type="ECO:0000259" key="2">
    <source>
        <dbReference type="Pfam" id="PF18623"/>
    </source>
</evidence>
<feature type="region of interest" description="Disordered" evidence="1">
    <location>
        <begin position="277"/>
        <end position="312"/>
    </location>
</feature>
<gene>
    <name evidence="3" type="ORF">ODY93_16815</name>
</gene>
<feature type="compositionally biased region" description="Basic residues" evidence="1">
    <location>
        <begin position="326"/>
        <end position="335"/>
    </location>
</feature>
<dbReference type="InterPro" id="IPR041419">
    <property type="entry name" value="TnsE_C"/>
</dbReference>
<dbReference type="RefSeq" id="WP_282679790.1">
    <property type="nucleotide sequence ID" value="NZ_JAOTLW010000019.1"/>
</dbReference>
<feature type="compositionally biased region" description="Polar residues" evidence="1">
    <location>
        <begin position="345"/>
        <end position="355"/>
    </location>
</feature>
<evidence type="ECO:0000256" key="1">
    <source>
        <dbReference type="SAM" id="MobiDB-lite"/>
    </source>
</evidence>